<reference evidence="1" key="1">
    <citation type="submission" date="2023-10" db="EMBL/GenBank/DDBJ databases">
        <authorList>
            <person name="Rodriguez Cubillos JULIANA M."/>
            <person name="De Vega J."/>
        </authorList>
    </citation>
    <scope>NUCLEOTIDE SEQUENCE</scope>
</reference>
<accession>A0ACB0KYP5</accession>
<gene>
    <name evidence="1" type="ORF">MILVUS5_LOCUS26842</name>
</gene>
<evidence type="ECO:0000313" key="1">
    <source>
        <dbReference type="EMBL" id="CAJ2661034.1"/>
    </source>
</evidence>
<keyword evidence="2" id="KW-1185">Reference proteome</keyword>
<protein>
    <submittedName>
        <fullName evidence="1">Uncharacterized protein</fullName>
    </submittedName>
</protein>
<proteinExistence type="predicted"/>
<evidence type="ECO:0000313" key="2">
    <source>
        <dbReference type="Proteomes" id="UP001177021"/>
    </source>
</evidence>
<organism evidence="1 2">
    <name type="scientific">Trifolium pratense</name>
    <name type="common">Red clover</name>
    <dbReference type="NCBI Taxonomy" id="57577"/>
    <lineage>
        <taxon>Eukaryota</taxon>
        <taxon>Viridiplantae</taxon>
        <taxon>Streptophyta</taxon>
        <taxon>Embryophyta</taxon>
        <taxon>Tracheophyta</taxon>
        <taxon>Spermatophyta</taxon>
        <taxon>Magnoliopsida</taxon>
        <taxon>eudicotyledons</taxon>
        <taxon>Gunneridae</taxon>
        <taxon>Pentapetalae</taxon>
        <taxon>rosids</taxon>
        <taxon>fabids</taxon>
        <taxon>Fabales</taxon>
        <taxon>Fabaceae</taxon>
        <taxon>Papilionoideae</taxon>
        <taxon>50 kb inversion clade</taxon>
        <taxon>NPAAA clade</taxon>
        <taxon>Hologalegina</taxon>
        <taxon>IRL clade</taxon>
        <taxon>Trifolieae</taxon>
        <taxon>Trifolium</taxon>
    </lineage>
</organism>
<name>A0ACB0KYP5_TRIPR</name>
<comment type="caution">
    <text evidence="1">The sequence shown here is derived from an EMBL/GenBank/DDBJ whole genome shotgun (WGS) entry which is preliminary data.</text>
</comment>
<sequence>MAKIDFGKRILKSVSFELHVQEPFFTQLKDGLKTIEGRCASDKYNRIELGNLILLNKSVVFEVQGVRRYPSFFNMLETENLGEVLPGVESVEEGVKIYRRFYTEEKEQTNGVLAITVSKLPVQPYTSLASLFSGLSYEGIQGLLGLMHTIGTVPNALPPPRSILLASFNLPCNPNENALTDGARALAKHASRSSSGYWGSLVGNDSNKNKLAMDVINNLIEHCCWMNIHIVPPHGNVFEIRVADGYGARWTEDGSKFIGFLEPYMQDGRSKGWKH</sequence>
<dbReference type="Proteomes" id="UP001177021">
    <property type="component" value="Unassembled WGS sequence"/>
</dbReference>
<dbReference type="EMBL" id="CASHSV030000311">
    <property type="protein sequence ID" value="CAJ2661034.1"/>
    <property type="molecule type" value="Genomic_DNA"/>
</dbReference>